<keyword evidence="7" id="KW-0732">Signal</keyword>
<dbReference type="Proteomes" id="UP000239485">
    <property type="component" value="Unassembled WGS sequence"/>
</dbReference>
<evidence type="ECO:0000256" key="7">
    <source>
        <dbReference type="SAM" id="SignalP"/>
    </source>
</evidence>
<dbReference type="Pfam" id="PF00652">
    <property type="entry name" value="Ricin_B_lectin"/>
    <property type="match status" value="1"/>
</dbReference>
<dbReference type="InterPro" id="IPR006626">
    <property type="entry name" value="PbH1"/>
</dbReference>
<feature type="active site" evidence="5">
    <location>
        <position position="343"/>
    </location>
</feature>
<keyword evidence="6" id="KW-0624">Polysaccharide degradation</keyword>
<keyword evidence="3" id="KW-0063">Aspartyl esterase</keyword>
<feature type="signal peptide" evidence="7">
    <location>
        <begin position="1"/>
        <end position="40"/>
    </location>
</feature>
<keyword evidence="6" id="KW-0964">Secreted</keyword>
<evidence type="ECO:0000256" key="4">
    <source>
        <dbReference type="ARBA" id="ARBA00023239"/>
    </source>
</evidence>
<dbReference type="InterPro" id="IPR035992">
    <property type="entry name" value="Ricin_B-like_lectins"/>
</dbReference>
<protein>
    <submittedName>
        <fullName evidence="10">Pectin methylesterase-like acyl-CoA thioesterase</fullName>
    </submittedName>
</protein>
<dbReference type="SMART" id="SM00458">
    <property type="entry name" value="RICIN"/>
    <property type="match status" value="1"/>
</dbReference>
<dbReference type="SMART" id="SM00710">
    <property type="entry name" value="PbH1"/>
    <property type="match status" value="6"/>
</dbReference>
<dbReference type="GO" id="GO:0009279">
    <property type="term" value="C:cell outer membrane"/>
    <property type="evidence" value="ECO:0007669"/>
    <property type="project" value="TreeGrafter"/>
</dbReference>
<evidence type="ECO:0000259" key="8">
    <source>
        <dbReference type="SMART" id="SM00458"/>
    </source>
</evidence>
<dbReference type="SUPFAM" id="SSF50370">
    <property type="entry name" value="Ricin B-like lectins"/>
    <property type="match status" value="1"/>
</dbReference>
<dbReference type="InterPro" id="IPR033131">
    <property type="entry name" value="Pectinesterase_Asp_AS"/>
</dbReference>
<keyword evidence="2" id="KW-0378">Hydrolase</keyword>
<keyword evidence="11" id="KW-1185">Reference proteome</keyword>
<organism evidence="10 11">
    <name type="scientific">Kineococcus xinjiangensis</name>
    <dbReference type="NCBI Taxonomy" id="512762"/>
    <lineage>
        <taxon>Bacteria</taxon>
        <taxon>Bacillati</taxon>
        <taxon>Actinomycetota</taxon>
        <taxon>Actinomycetes</taxon>
        <taxon>Kineosporiales</taxon>
        <taxon>Kineosporiaceae</taxon>
        <taxon>Kineococcus</taxon>
    </lineage>
</organism>
<dbReference type="Pfam" id="PF00544">
    <property type="entry name" value="Pectate_lyase_4"/>
    <property type="match status" value="1"/>
</dbReference>
<gene>
    <name evidence="10" type="ORF">CLV92_11567</name>
</gene>
<dbReference type="PANTHER" id="PTHR31321:SF57">
    <property type="entry name" value="PECTINESTERASE 53-RELATED"/>
    <property type="match status" value="1"/>
</dbReference>
<dbReference type="InterPro" id="IPR012334">
    <property type="entry name" value="Pectin_lyas_fold"/>
</dbReference>
<accession>A0A2S6IDN3</accession>
<dbReference type="GO" id="GO:0005576">
    <property type="term" value="C:extracellular region"/>
    <property type="evidence" value="ECO:0007669"/>
    <property type="project" value="UniProtKB-SubCell"/>
</dbReference>
<dbReference type="EMBL" id="PTJD01000015">
    <property type="protein sequence ID" value="PPK92321.1"/>
    <property type="molecule type" value="Genomic_DNA"/>
</dbReference>
<dbReference type="SUPFAM" id="SSF51126">
    <property type="entry name" value="Pectin lyase-like"/>
    <property type="match status" value="2"/>
</dbReference>
<dbReference type="InterPro" id="IPR002022">
    <property type="entry name" value="Pec_lyase"/>
</dbReference>
<evidence type="ECO:0000259" key="9">
    <source>
        <dbReference type="SMART" id="SM00656"/>
    </source>
</evidence>
<comment type="similarity">
    <text evidence="6">Belongs to the polysaccharide lyase 1 family.</text>
</comment>
<dbReference type="GO" id="GO:0042545">
    <property type="term" value="P:cell wall modification"/>
    <property type="evidence" value="ECO:0007669"/>
    <property type="project" value="InterPro"/>
</dbReference>
<evidence type="ECO:0000256" key="2">
    <source>
        <dbReference type="ARBA" id="ARBA00022801"/>
    </source>
</evidence>
<dbReference type="RefSeq" id="WP_104434921.1">
    <property type="nucleotide sequence ID" value="NZ_PTJD01000015.1"/>
</dbReference>
<keyword evidence="6" id="KW-0119">Carbohydrate metabolism</keyword>
<dbReference type="InterPro" id="IPR000070">
    <property type="entry name" value="Pectinesterase_cat"/>
</dbReference>
<dbReference type="Gene3D" id="2.160.20.10">
    <property type="entry name" value="Single-stranded right-handed beta-helix, Pectin lyase-like"/>
    <property type="match status" value="2"/>
</dbReference>
<feature type="chain" id="PRO_5018187721" evidence="7">
    <location>
        <begin position="41"/>
        <end position="780"/>
    </location>
</feature>
<dbReference type="InterPro" id="IPR000772">
    <property type="entry name" value="Ricin_B_lectin"/>
</dbReference>
<evidence type="ECO:0000256" key="5">
    <source>
        <dbReference type="PROSITE-ProRule" id="PRU10040"/>
    </source>
</evidence>
<name>A0A2S6IDN3_9ACTN</name>
<dbReference type="PANTHER" id="PTHR31321">
    <property type="entry name" value="ACYL-COA THIOESTER HYDROLASE YBHC-RELATED"/>
    <property type="match status" value="1"/>
</dbReference>
<dbReference type="Gene3D" id="2.80.10.50">
    <property type="match status" value="1"/>
</dbReference>
<dbReference type="PROSITE" id="PS50231">
    <property type="entry name" value="RICIN_B_LECTIN"/>
    <property type="match status" value="1"/>
</dbReference>
<dbReference type="CDD" id="cd23418">
    <property type="entry name" value="beta-trefoil_Ricin_XLN-like"/>
    <property type="match status" value="1"/>
</dbReference>
<dbReference type="GO" id="GO:0000272">
    <property type="term" value="P:polysaccharide catabolic process"/>
    <property type="evidence" value="ECO:0007669"/>
    <property type="project" value="UniProtKB-KW"/>
</dbReference>
<evidence type="ECO:0000313" key="10">
    <source>
        <dbReference type="EMBL" id="PPK92321.1"/>
    </source>
</evidence>
<dbReference type="GO" id="GO:0016829">
    <property type="term" value="F:lyase activity"/>
    <property type="evidence" value="ECO:0007669"/>
    <property type="project" value="UniProtKB-KW"/>
</dbReference>
<evidence type="ECO:0000256" key="6">
    <source>
        <dbReference type="RuleBase" id="RU361173"/>
    </source>
</evidence>
<comment type="similarity">
    <text evidence="1">Belongs to the pectinesterase family.</text>
</comment>
<dbReference type="PROSITE" id="PS00503">
    <property type="entry name" value="PECTINESTERASE_2"/>
    <property type="match status" value="1"/>
</dbReference>
<evidence type="ECO:0000256" key="1">
    <source>
        <dbReference type="ARBA" id="ARBA00008891"/>
    </source>
</evidence>
<comment type="caution">
    <text evidence="10">The sequence shown here is derived from an EMBL/GenBank/DDBJ whole genome shotgun (WGS) entry which is preliminary data.</text>
</comment>
<evidence type="ECO:0000256" key="3">
    <source>
        <dbReference type="ARBA" id="ARBA00023085"/>
    </source>
</evidence>
<dbReference type="SMART" id="SM00656">
    <property type="entry name" value="Amb_all"/>
    <property type="match status" value="1"/>
</dbReference>
<dbReference type="AlphaFoldDB" id="A0A2S6IDN3"/>
<dbReference type="Pfam" id="PF01095">
    <property type="entry name" value="Pectinesterase"/>
    <property type="match status" value="1"/>
</dbReference>
<sequence>MRLQRRNPRPPGKHTARLAVAATFAATAVAVVGAPLPAAAAVAPLVATQSGKCLDVVGGISDPGAPLQIWGCSGAAWQQWELTGAGELRTLGGTRCLDAEGWGTASGTRLITWTCTGAVNQQFTRGAGGTLVGRHSGLCVDVKDGATAHGTPVRLWTCNGAPAQQWQFGTPSAPAPAGSLVVAADGTGRYRTVQQAVDAVPVDSPSRVVIAVRPGTYRGALTVPSNKPNITLLGLGDSPDDVVIVDDRAAGTPKPGGGTYGTGGSATATVSGRDFHADNLTIANDFDEAANAGLPGHQAVALSLGSDRAVLDDVHLLGNQDTLYVADSARAYFSDCYIAGDVDYVFGGGTAVFDRCELRQLVRGGYTTAASTPTTRRYGFLFHRSRFTGTAPAASTHLGRPWRQGAQVVVRESALGAHIKGAQPWTDMGTATWQNARFREFRNTGPGAGTGPNRPQLSDAEAAGYTPQRYLAGGDGWNPVSTGWPSTPDGFAAVAGLGLSGTTGGQGGPTVTVTDQASLERYAAAATPYVIRVAGRITVQPFGKEIPVASDKTIIGVGTTGEIFQGGLQLKDVRNVVIRNLTIGNTYDPNDPDGKCCDHDAIQMDGAHHVWIDHNRLTRAGDGLLDSRLDTSFVTVSYNELSNHNKAFGIGWTSNVTAQLTIHHNWIRSTNQRNPSVDNVARAHLYNNLLQDVTSYGIRARGGTRAVVENNHFLRVANPYSYQDTAELVQRGNVVASSTGSQTSRGTAFDPRASYSYALDAASDLPNLLATRTGPQADIR</sequence>
<keyword evidence="4 6" id="KW-0456">Lyase</keyword>
<evidence type="ECO:0000313" key="11">
    <source>
        <dbReference type="Proteomes" id="UP000239485"/>
    </source>
</evidence>
<proteinExistence type="inferred from homology"/>
<feature type="domain" description="Pectate lyase" evidence="9">
    <location>
        <begin position="509"/>
        <end position="719"/>
    </location>
</feature>
<comment type="subcellular location">
    <subcellularLocation>
        <location evidence="6">Secreted</location>
    </subcellularLocation>
</comment>
<feature type="domain" description="Ricin B lectin" evidence="8">
    <location>
        <begin position="43"/>
        <end position="169"/>
    </location>
</feature>
<reference evidence="10 11" key="1">
    <citation type="submission" date="2018-02" db="EMBL/GenBank/DDBJ databases">
        <title>Genomic Encyclopedia of Archaeal and Bacterial Type Strains, Phase II (KMG-II): from individual species to whole genera.</title>
        <authorList>
            <person name="Goeker M."/>
        </authorList>
    </citation>
    <scope>NUCLEOTIDE SEQUENCE [LARGE SCALE GENOMIC DNA]</scope>
    <source>
        <strain evidence="10 11">DSM 22857</strain>
    </source>
</reference>
<dbReference type="GO" id="GO:0030599">
    <property type="term" value="F:pectinesterase activity"/>
    <property type="evidence" value="ECO:0007669"/>
    <property type="project" value="InterPro"/>
</dbReference>
<dbReference type="InterPro" id="IPR011050">
    <property type="entry name" value="Pectin_lyase_fold/virulence"/>
</dbReference>